<dbReference type="InterPro" id="IPR012675">
    <property type="entry name" value="Beta-grasp_dom_sf"/>
</dbReference>
<gene>
    <name evidence="8" type="ORF">SAMN04488136_12029</name>
</gene>
<dbReference type="PANTHER" id="PTHR44379:SF6">
    <property type="entry name" value="BLR6046 PROTEIN"/>
    <property type="match status" value="1"/>
</dbReference>
<dbReference type="CDD" id="cd00207">
    <property type="entry name" value="fer2"/>
    <property type="match status" value="1"/>
</dbReference>
<dbReference type="Gene3D" id="3.10.20.30">
    <property type="match status" value="1"/>
</dbReference>
<dbReference type="Pfam" id="PF00111">
    <property type="entry name" value="Fer2"/>
    <property type="match status" value="1"/>
</dbReference>
<keyword evidence="2" id="KW-0479">Metal-binding</keyword>
<dbReference type="InterPro" id="IPR002888">
    <property type="entry name" value="2Fe-2S-bd"/>
</dbReference>
<evidence type="ECO:0000256" key="2">
    <source>
        <dbReference type="ARBA" id="ARBA00022723"/>
    </source>
</evidence>
<dbReference type="SUPFAM" id="SSF54292">
    <property type="entry name" value="2Fe-2S ferredoxin-like"/>
    <property type="match status" value="1"/>
</dbReference>
<accession>A0A1G8DJM5</accession>
<dbReference type="EMBL" id="FNDD01000020">
    <property type="protein sequence ID" value="SDH57877.1"/>
    <property type="molecule type" value="Genomic_DNA"/>
</dbReference>
<dbReference type="GO" id="GO:0046872">
    <property type="term" value="F:metal ion binding"/>
    <property type="evidence" value="ECO:0007669"/>
    <property type="project" value="UniProtKB-KW"/>
</dbReference>
<dbReference type="InterPro" id="IPR006058">
    <property type="entry name" value="2Fe2S_fd_BS"/>
</dbReference>
<organism evidence="8 9">
    <name type="scientific">Vibrio xiamenensis</name>
    <dbReference type="NCBI Taxonomy" id="861298"/>
    <lineage>
        <taxon>Bacteria</taxon>
        <taxon>Pseudomonadati</taxon>
        <taxon>Pseudomonadota</taxon>
        <taxon>Gammaproteobacteria</taxon>
        <taxon>Vibrionales</taxon>
        <taxon>Vibrionaceae</taxon>
        <taxon>Vibrio</taxon>
    </lineage>
</organism>
<dbReference type="STRING" id="861298.SAMN04488136_12029"/>
<dbReference type="Gene3D" id="1.10.150.120">
    <property type="entry name" value="[2Fe-2S]-binding domain"/>
    <property type="match status" value="1"/>
</dbReference>
<protein>
    <submittedName>
        <fullName evidence="8">2Fe-2S iron-sulfur cluster binding domain-containing protein</fullName>
    </submittedName>
</protein>
<reference evidence="8 9" key="1">
    <citation type="submission" date="2016-10" db="EMBL/GenBank/DDBJ databases">
        <authorList>
            <person name="de Groot N.N."/>
        </authorList>
    </citation>
    <scope>NUCLEOTIDE SEQUENCE [LARGE SCALE GENOMIC DNA]</scope>
    <source>
        <strain evidence="8 9">CGMCC 1.10228</strain>
    </source>
</reference>
<evidence type="ECO:0000256" key="1">
    <source>
        <dbReference type="ARBA" id="ARBA00022714"/>
    </source>
</evidence>
<dbReference type="InterPro" id="IPR051452">
    <property type="entry name" value="Diverse_Oxidoreductases"/>
</dbReference>
<keyword evidence="9" id="KW-1185">Reference proteome</keyword>
<sequence>MSDEVVFSLNGKAVMASVAPSTPLLYVLRNDFELNGPKYGCGLGECGACSVLIDSKIARSCVIPVSAVNGRKVETLEGLGSKAQPSIVQQAFIDEQAAQCGYCMNGMIVTATAFLNRCSEVPSETQIKAALRANLCRCGTHVEIVKAVQSAAKIMFATERDDVSACSAESQLESELLSHCLSKQSDCLTQPHKPQSSLSQANPSQLSPSQQGMLFSPIAAQQELNKE</sequence>
<keyword evidence="4" id="KW-0408">Iron</keyword>
<evidence type="ECO:0000256" key="5">
    <source>
        <dbReference type="ARBA" id="ARBA00023014"/>
    </source>
</evidence>
<evidence type="ECO:0000313" key="9">
    <source>
        <dbReference type="Proteomes" id="UP000198854"/>
    </source>
</evidence>
<dbReference type="PANTHER" id="PTHR44379">
    <property type="entry name" value="OXIDOREDUCTASE WITH IRON-SULFUR SUBUNIT"/>
    <property type="match status" value="1"/>
</dbReference>
<dbReference type="InterPro" id="IPR036010">
    <property type="entry name" value="2Fe-2S_ferredoxin-like_sf"/>
</dbReference>
<dbReference type="InterPro" id="IPR001041">
    <property type="entry name" value="2Fe-2S_ferredoxin-type"/>
</dbReference>
<evidence type="ECO:0000259" key="7">
    <source>
        <dbReference type="PROSITE" id="PS51085"/>
    </source>
</evidence>
<dbReference type="Pfam" id="PF01799">
    <property type="entry name" value="Fer2_2"/>
    <property type="match status" value="1"/>
</dbReference>
<dbReference type="PROSITE" id="PS00197">
    <property type="entry name" value="2FE2S_FER_1"/>
    <property type="match status" value="1"/>
</dbReference>
<dbReference type="GO" id="GO:0016491">
    <property type="term" value="F:oxidoreductase activity"/>
    <property type="evidence" value="ECO:0007669"/>
    <property type="project" value="UniProtKB-KW"/>
</dbReference>
<dbReference type="AlphaFoldDB" id="A0A1G8DJM5"/>
<dbReference type="Proteomes" id="UP000198854">
    <property type="component" value="Unassembled WGS sequence"/>
</dbReference>
<name>A0A1G8DJM5_9VIBR</name>
<evidence type="ECO:0000313" key="8">
    <source>
        <dbReference type="EMBL" id="SDH57877.1"/>
    </source>
</evidence>
<dbReference type="OrthoDB" id="9775084at2"/>
<dbReference type="PROSITE" id="PS51085">
    <property type="entry name" value="2FE2S_FER_2"/>
    <property type="match status" value="1"/>
</dbReference>
<keyword evidence="1" id="KW-0001">2Fe-2S</keyword>
<dbReference type="SUPFAM" id="SSF47741">
    <property type="entry name" value="CO dehydrogenase ISP C-domain like"/>
    <property type="match status" value="1"/>
</dbReference>
<feature type="domain" description="2Fe-2S ferredoxin-type" evidence="7">
    <location>
        <begin position="3"/>
        <end position="79"/>
    </location>
</feature>
<feature type="region of interest" description="Disordered" evidence="6">
    <location>
        <begin position="186"/>
        <end position="212"/>
    </location>
</feature>
<dbReference type="InterPro" id="IPR036884">
    <property type="entry name" value="2Fe-2S-bd_dom_sf"/>
</dbReference>
<keyword evidence="5" id="KW-0411">Iron-sulfur</keyword>
<evidence type="ECO:0000256" key="6">
    <source>
        <dbReference type="SAM" id="MobiDB-lite"/>
    </source>
</evidence>
<dbReference type="RefSeq" id="WP_093276021.1">
    <property type="nucleotide sequence ID" value="NZ_FNDD01000020.1"/>
</dbReference>
<evidence type="ECO:0000256" key="3">
    <source>
        <dbReference type="ARBA" id="ARBA00023002"/>
    </source>
</evidence>
<proteinExistence type="predicted"/>
<keyword evidence="3" id="KW-0560">Oxidoreductase</keyword>
<dbReference type="GO" id="GO:0051537">
    <property type="term" value="F:2 iron, 2 sulfur cluster binding"/>
    <property type="evidence" value="ECO:0007669"/>
    <property type="project" value="UniProtKB-KW"/>
</dbReference>
<evidence type="ECO:0000256" key="4">
    <source>
        <dbReference type="ARBA" id="ARBA00023004"/>
    </source>
</evidence>